<accession>A0A9N9IR44</accession>
<comment type="caution">
    <text evidence="1">The sequence shown here is derived from an EMBL/GenBank/DDBJ whole genome shotgun (WGS) entry which is preliminary data.</text>
</comment>
<gene>
    <name evidence="1" type="ORF">CPELLU_LOCUS14333</name>
</gene>
<evidence type="ECO:0000313" key="2">
    <source>
        <dbReference type="Proteomes" id="UP000789759"/>
    </source>
</evidence>
<keyword evidence="2" id="KW-1185">Reference proteome</keyword>
<dbReference type="Proteomes" id="UP000789759">
    <property type="component" value="Unassembled WGS sequence"/>
</dbReference>
<dbReference type="EMBL" id="CAJVQA010016819">
    <property type="protein sequence ID" value="CAG8745216.1"/>
    <property type="molecule type" value="Genomic_DNA"/>
</dbReference>
<protein>
    <submittedName>
        <fullName evidence="1">8229_t:CDS:1</fullName>
    </submittedName>
</protein>
<organism evidence="1 2">
    <name type="scientific">Cetraspora pellucida</name>
    <dbReference type="NCBI Taxonomy" id="1433469"/>
    <lineage>
        <taxon>Eukaryota</taxon>
        <taxon>Fungi</taxon>
        <taxon>Fungi incertae sedis</taxon>
        <taxon>Mucoromycota</taxon>
        <taxon>Glomeromycotina</taxon>
        <taxon>Glomeromycetes</taxon>
        <taxon>Diversisporales</taxon>
        <taxon>Gigasporaceae</taxon>
        <taxon>Cetraspora</taxon>
    </lineage>
</organism>
<dbReference type="AlphaFoldDB" id="A0A9N9IR44"/>
<evidence type="ECO:0000313" key="1">
    <source>
        <dbReference type="EMBL" id="CAG8745216.1"/>
    </source>
</evidence>
<sequence>KFSRIQSQPIFEFKLMVLACSDFGPARVFANMGHLLGKSLADD</sequence>
<name>A0A9N9IR44_9GLOM</name>
<reference evidence="1" key="1">
    <citation type="submission" date="2021-06" db="EMBL/GenBank/DDBJ databases">
        <authorList>
            <person name="Kallberg Y."/>
            <person name="Tangrot J."/>
            <person name="Rosling A."/>
        </authorList>
    </citation>
    <scope>NUCLEOTIDE SEQUENCE</scope>
    <source>
        <strain evidence="1">FL966</strain>
    </source>
</reference>
<proteinExistence type="predicted"/>
<feature type="non-terminal residue" evidence="1">
    <location>
        <position position="1"/>
    </location>
</feature>